<reference evidence="1" key="1">
    <citation type="journal article" date="2010" name="PLoS Genet.">
        <title>The genome of a pathogenic rhodococcus: cooptive virulence underpinned by key gene acquisitions.</title>
        <authorList>
            <person name="Letek M."/>
            <person name="Gonzalez P."/>
            <person name="Macarthur I."/>
            <person name="Rodriguez H."/>
            <person name="Freeman T.C."/>
            <person name="Valero-Rello A."/>
            <person name="Blanco M."/>
            <person name="Buckley T."/>
            <person name="Cherevach I."/>
            <person name="Fahey R."/>
            <person name="Hapeshi A."/>
            <person name="Holdstock J."/>
            <person name="Leadon D."/>
            <person name="Navas J."/>
            <person name="Ocampo A."/>
            <person name="Quail M.A."/>
            <person name="Sanders M."/>
            <person name="Scortti M.M."/>
            <person name="Prescott J.F."/>
            <person name="Fogarty U."/>
            <person name="Meijer W.G."/>
            <person name="Parkhill J."/>
            <person name="Bentley S.D."/>
            <person name="Vazquez-Boland J.A."/>
        </authorList>
    </citation>
    <scope>NUCLEOTIDE SEQUENCE [LARGE SCALE GENOMIC DNA]</scope>
    <source>
        <strain evidence="1 2">103S</strain>
    </source>
</reference>
<dbReference type="PANTHER" id="PTHR31118:SF12">
    <property type="entry name" value="CYCLASE-LIKE PROTEIN 2"/>
    <property type="match status" value="1"/>
</dbReference>
<dbReference type="InterPro" id="IPR037175">
    <property type="entry name" value="KFase_sf"/>
</dbReference>
<name>A0A3S5Y3H3_RHOH1</name>
<dbReference type="GO" id="GO:0004061">
    <property type="term" value="F:arylformamidase activity"/>
    <property type="evidence" value="ECO:0007669"/>
    <property type="project" value="InterPro"/>
</dbReference>
<dbReference type="SUPFAM" id="SSF102198">
    <property type="entry name" value="Putative cyclase"/>
    <property type="match status" value="1"/>
</dbReference>
<evidence type="ECO:0000313" key="2">
    <source>
        <dbReference type="Proteomes" id="UP000006892"/>
    </source>
</evidence>
<gene>
    <name evidence="1" type="ordered locus">REQ_09660</name>
</gene>
<dbReference type="EMBL" id="FN563149">
    <property type="protein sequence ID" value="CBH47071.1"/>
    <property type="molecule type" value="Genomic_DNA"/>
</dbReference>
<evidence type="ECO:0000313" key="1">
    <source>
        <dbReference type="EMBL" id="CBH47071.1"/>
    </source>
</evidence>
<dbReference type="KEGG" id="req:REQ_09660"/>
<dbReference type="RefSeq" id="WP_013415034.1">
    <property type="nucleotide sequence ID" value="NC_014659.1"/>
</dbReference>
<sequence>MTTLDDLLTKIGSKSIEVLDLTAPLSSETPVLHLPEPFANTIPARLETVSNFDDDGPAWAWNNLHTGEHTGTHLDAPTHWITGRDGASVDQIPPERLIGPVAVVDVTAEVEQNPDFVLEVEHLEAWEAENGPLPDGAWLILSTGWGERGSDPVRFANADADGPHTPGVSAAAAKWLAEQSPITGLGVETVGIDAGIAAGFEPMFPAHYYLLGNDKYGLTQLRGVDKLPTLGAVLVASPLPIVGGTGSPARVFALVERA</sequence>
<dbReference type="Gene3D" id="3.50.30.50">
    <property type="entry name" value="Putative cyclase"/>
    <property type="match status" value="1"/>
</dbReference>
<dbReference type="Proteomes" id="UP001154400">
    <property type="component" value="Chromosome"/>
</dbReference>
<organism evidence="1">
    <name type="scientific">Rhodococcus hoagii (strain 103S)</name>
    <name type="common">Rhodococcus equi</name>
    <dbReference type="NCBI Taxonomy" id="685727"/>
    <lineage>
        <taxon>Bacteria</taxon>
        <taxon>Bacillati</taxon>
        <taxon>Actinomycetota</taxon>
        <taxon>Actinomycetes</taxon>
        <taxon>Mycobacteriales</taxon>
        <taxon>Nocardiaceae</taxon>
        <taxon>Prescottella</taxon>
    </lineage>
</organism>
<dbReference type="InterPro" id="IPR007325">
    <property type="entry name" value="KFase/CYL"/>
</dbReference>
<dbReference type="AlphaFoldDB" id="A0A3S5Y3H3"/>
<dbReference type="PANTHER" id="PTHR31118">
    <property type="entry name" value="CYCLASE-LIKE PROTEIN 2"/>
    <property type="match status" value="1"/>
</dbReference>
<accession>A0A3S5Y3H3</accession>
<dbReference type="Pfam" id="PF04199">
    <property type="entry name" value="Cyclase"/>
    <property type="match status" value="1"/>
</dbReference>
<proteinExistence type="predicted"/>
<dbReference type="GO" id="GO:0019441">
    <property type="term" value="P:L-tryptophan catabolic process to kynurenine"/>
    <property type="evidence" value="ECO:0007669"/>
    <property type="project" value="InterPro"/>
</dbReference>
<protein>
    <submittedName>
        <fullName evidence="1">Cyclase</fullName>
    </submittedName>
</protein>